<reference evidence="4 5" key="1">
    <citation type="submission" date="2016-10" db="EMBL/GenBank/DDBJ databases">
        <authorList>
            <person name="de Groot N.N."/>
        </authorList>
    </citation>
    <scope>NUCLEOTIDE SEQUENCE [LARGE SCALE GENOMIC DNA]</scope>
    <source>
        <strain evidence="4 5">DSM 45610</strain>
    </source>
</reference>
<dbReference type="Gene3D" id="3.40.50.2300">
    <property type="match status" value="2"/>
</dbReference>
<gene>
    <name evidence="4" type="ORF">SAMN05444487_1207</name>
</gene>
<dbReference type="InterPro" id="IPR028082">
    <property type="entry name" value="Peripla_BP_I"/>
</dbReference>
<keyword evidence="5" id="KW-1185">Reference proteome</keyword>
<evidence type="ECO:0000313" key="5">
    <source>
        <dbReference type="Proteomes" id="UP000198534"/>
    </source>
</evidence>
<evidence type="ECO:0000256" key="1">
    <source>
        <dbReference type="ARBA" id="ARBA00010062"/>
    </source>
</evidence>
<dbReference type="PANTHER" id="PTHR47151">
    <property type="entry name" value="LEU/ILE/VAL-BINDING ABC TRANSPORTER SUBUNIT"/>
    <property type="match status" value="1"/>
</dbReference>
<dbReference type="InterPro" id="IPR028081">
    <property type="entry name" value="Leu-bd"/>
</dbReference>
<dbReference type="EMBL" id="FNNQ01000020">
    <property type="protein sequence ID" value="SDX49070.1"/>
    <property type="molecule type" value="Genomic_DNA"/>
</dbReference>
<proteinExistence type="inferred from homology"/>
<dbReference type="Pfam" id="PF13458">
    <property type="entry name" value="Peripla_BP_6"/>
    <property type="match status" value="1"/>
</dbReference>
<dbReference type="SUPFAM" id="SSF53822">
    <property type="entry name" value="Periplasmic binding protein-like I"/>
    <property type="match status" value="1"/>
</dbReference>
<keyword evidence="2" id="KW-0732">Signal</keyword>
<evidence type="ECO:0000256" key="2">
    <source>
        <dbReference type="ARBA" id="ARBA00022729"/>
    </source>
</evidence>
<protein>
    <submittedName>
        <fullName evidence="4">ABC-type branched-chain amino acid transport system, substrate-binding protein</fullName>
    </submittedName>
</protein>
<dbReference type="RefSeq" id="WP_091742750.1">
    <property type="nucleotide sequence ID" value="NZ_FNNQ01000020.1"/>
</dbReference>
<feature type="domain" description="Leucine-binding protein" evidence="3">
    <location>
        <begin position="62"/>
        <end position="351"/>
    </location>
</feature>
<evidence type="ECO:0000259" key="3">
    <source>
        <dbReference type="Pfam" id="PF13458"/>
    </source>
</evidence>
<dbReference type="AlphaFoldDB" id="A0A1H3C4V3"/>
<name>A0A1H3C4V3_9BACL</name>
<evidence type="ECO:0000313" key="4">
    <source>
        <dbReference type="EMBL" id="SDX49070.1"/>
    </source>
</evidence>
<dbReference type="Proteomes" id="UP000198534">
    <property type="component" value="Unassembled WGS sequence"/>
</dbReference>
<organism evidence="4 5">
    <name type="scientific">Marininema mesophilum</name>
    <dbReference type="NCBI Taxonomy" id="1048340"/>
    <lineage>
        <taxon>Bacteria</taxon>
        <taxon>Bacillati</taxon>
        <taxon>Bacillota</taxon>
        <taxon>Bacilli</taxon>
        <taxon>Bacillales</taxon>
        <taxon>Thermoactinomycetaceae</taxon>
        <taxon>Marininema</taxon>
    </lineage>
</organism>
<dbReference type="PANTHER" id="PTHR47151:SF2">
    <property type="entry name" value="AMINO ACID BINDING PROTEIN"/>
    <property type="match status" value="1"/>
</dbReference>
<dbReference type="OrthoDB" id="9783240at2"/>
<sequence>MYKQTTDFNPLSLLKHNHKYNPSQSQTIKLGVSGNLGGHTRELCTGVYLAIEDWSVTSPLYSLEIVWAEDVLEESTVSEAANYLVQQGVQAVIGHLASTEALKAAPLYEKNKILYLAPATSHPDITQQNYKHVLRFFGQDHHLANKMVEFSLKSLKSKNVTIIKQHNKHGNSLSQLLKCELRKNDVSDITEITWEEGDTRIPDYCEAILFAGTYQVGSKVIKELYRRGNKSPIVMADDAYISEFPFLGGDAAEGVYVVSTGHDPTHPQYPAFLERYHKHSGSQPGAYSITSYIATKLLLSSLSERDVGCTDSLLKWFYSKSQLNNHLMGSLLFDDQNNLANFPWAIYQVQNGYFKKLR</sequence>
<accession>A0A1H3C4V3</accession>
<comment type="similarity">
    <text evidence="1">Belongs to the leucine-binding protein family.</text>
</comment>
<dbReference type="CDD" id="cd06342">
    <property type="entry name" value="PBP1_ABC_LIVBP-like"/>
    <property type="match status" value="1"/>
</dbReference>
<dbReference type="STRING" id="1048340.SAMN05444487_1207"/>